<dbReference type="GO" id="GO:0005829">
    <property type="term" value="C:cytosol"/>
    <property type="evidence" value="ECO:0007669"/>
    <property type="project" value="TreeGrafter"/>
</dbReference>
<gene>
    <name evidence="10" type="ORF">C4900_09360</name>
</gene>
<evidence type="ECO:0000256" key="2">
    <source>
        <dbReference type="ARBA" id="ARBA00009539"/>
    </source>
</evidence>
<comment type="caution">
    <text evidence="10">The sequence shown here is derived from an EMBL/GenBank/DDBJ whole genome shotgun (WGS) entry which is preliminary data.</text>
</comment>
<proteinExistence type="inferred from homology"/>
<keyword evidence="4 8" id="KW-0554">One-carbon metabolism</keyword>
<dbReference type="PIRSF" id="PIRSF000194">
    <property type="entry name" value="DHFR"/>
    <property type="match status" value="1"/>
</dbReference>
<dbReference type="CDD" id="cd00209">
    <property type="entry name" value="DHFR"/>
    <property type="match status" value="1"/>
</dbReference>
<dbReference type="Gene3D" id="3.40.430.10">
    <property type="entry name" value="Dihydrofolate Reductase, subunit A"/>
    <property type="match status" value="1"/>
</dbReference>
<dbReference type="InterPro" id="IPR024072">
    <property type="entry name" value="DHFR-like_dom_sf"/>
</dbReference>
<dbReference type="EMBL" id="PSYR01000002">
    <property type="protein sequence ID" value="RCN56075.1"/>
    <property type="molecule type" value="Genomic_DNA"/>
</dbReference>
<dbReference type="GO" id="GO:0046654">
    <property type="term" value="P:tetrahydrofolate biosynthetic process"/>
    <property type="evidence" value="ECO:0007669"/>
    <property type="project" value="UniProtKB-UniPathway"/>
</dbReference>
<evidence type="ECO:0000256" key="1">
    <source>
        <dbReference type="ARBA" id="ARBA00004903"/>
    </source>
</evidence>
<name>A0A368HCA5_9GAMM</name>
<dbReference type="PROSITE" id="PS51330">
    <property type="entry name" value="DHFR_2"/>
    <property type="match status" value="1"/>
</dbReference>
<dbReference type="UniPathway" id="UPA00077">
    <property type="reaction ID" value="UER00158"/>
</dbReference>
<reference evidence="10 11" key="1">
    <citation type="submission" date="2018-02" db="EMBL/GenBank/DDBJ databases">
        <title>Insights into the biology of acidophilic members of the Acidiferrobacteraceae family derived from comparative genomic analyses.</title>
        <authorList>
            <person name="Issotta F."/>
            <person name="Thyssen C."/>
            <person name="Mena C."/>
            <person name="Moya A."/>
            <person name="Bellenberg S."/>
            <person name="Sproer C."/>
            <person name="Covarrubias P.C."/>
            <person name="Sand W."/>
            <person name="Quatrini R."/>
            <person name="Vera M."/>
        </authorList>
    </citation>
    <scope>NUCLEOTIDE SEQUENCE [LARGE SCALE GENOMIC DNA]</scope>
    <source>
        <strain evidence="11">m-1</strain>
    </source>
</reference>
<dbReference type="AlphaFoldDB" id="A0A368HCA5"/>
<dbReference type="FunFam" id="3.40.430.10:FF:000001">
    <property type="entry name" value="Dihydrofolate reductase"/>
    <property type="match status" value="1"/>
</dbReference>
<feature type="domain" description="DHFR" evidence="9">
    <location>
        <begin position="2"/>
        <end position="161"/>
    </location>
</feature>
<dbReference type="InterPro" id="IPR012259">
    <property type="entry name" value="DHFR"/>
</dbReference>
<evidence type="ECO:0000256" key="4">
    <source>
        <dbReference type="ARBA" id="ARBA00022563"/>
    </source>
</evidence>
<dbReference type="PANTHER" id="PTHR48069">
    <property type="entry name" value="DIHYDROFOLATE REDUCTASE"/>
    <property type="match status" value="1"/>
</dbReference>
<dbReference type="GO" id="GO:0004146">
    <property type="term" value="F:dihydrofolate reductase activity"/>
    <property type="evidence" value="ECO:0007669"/>
    <property type="project" value="UniProtKB-EC"/>
</dbReference>
<comment type="function">
    <text evidence="7 8">Key enzyme in folate metabolism. Catalyzes an essential reaction for de novo glycine and purine synthesis, and for DNA precursor synthesis.</text>
</comment>
<keyword evidence="11" id="KW-1185">Reference proteome</keyword>
<evidence type="ECO:0000256" key="7">
    <source>
        <dbReference type="ARBA" id="ARBA00025067"/>
    </source>
</evidence>
<dbReference type="GO" id="GO:0006730">
    <property type="term" value="P:one-carbon metabolic process"/>
    <property type="evidence" value="ECO:0007669"/>
    <property type="project" value="UniProtKB-KW"/>
</dbReference>
<accession>A0A368HCA5</accession>
<evidence type="ECO:0000256" key="3">
    <source>
        <dbReference type="ARBA" id="ARBA00012856"/>
    </source>
</evidence>
<keyword evidence="6 8" id="KW-0560">Oxidoreductase</keyword>
<dbReference type="GO" id="GO:0046655">
    <property type="term" value="P:folic acid metabolic process"/>
    <property type="evidence" value="ECO:0007669"/>
    <property type="project" value="TreeGrafter"/>
</dbReference>
<organism evidence="10 11">
    <name type="scientific">Acidiferrobacter thiooxydans</name>
    <dbReference type="NCBI Taxonomy" id="163359"/>
    <lineage>
        <taxon>Bacteria</taxon>
        <taxon>Pseudomonadati</taxon>
        <taxon>Pseudomonadota</taxon>
        <taxon>Gammaproteobacteria</taxon>
        <taxon>Acidiferrobacterales</taxon>
        <taxon>Acidiferrobacteraceae</taxon>
        <taxon>Acidiferrobacter</taxon>
    </lineage>
</organism>
<dbReference type="Pfam" id="PF00186">
    <property type="entry name" value="DHFR_1"/>
    <property type="match status" value="1"/>
</dbReference>
<dbReference type="PRINTS" id="PR00070">
    <property type="entry name" value="DHFR"/>
</dbReference>
<evidence type="ECO:0000256" key="5">
    <source>
        <dbReference type="ARBA" id="ARBA00022857"/>
    </source>
</evidence>
<dbReference type="InterPro" id="IPR001796">
    <property type="entry name" value="DHFR_dom"/>
</dbReference>
<dbReference type="GO" id="GO:0046452">
    <property type="term" value="P:dihydrofolate metabolic process"/>
    <property type="evidence" value="ECO:0007669"/>
    <property type="project" value="TreeGrafter"/>
</dbReference>
<keyword evidence="5 8" id="KW-0521">NADP</keyword>
<protein>
    <recommendedName>
        <fullName evidence="3 8">Dihydrofolate reductase</fullName>
        <ecNumber evidence="3 8">1.5.1.3</ecNumber>
    </recommendedName>
</protein>
<dbReference type="OrthoDB" id="9804315at2"/>
<dbReference type="Proteomes" id="UP000253250">
    <property type="component" value="Unassembled WGS sequence"/>
</dbReference>
<evidence type="ECO:0000313" key="11">
    <source>
        <dbReference type="Proteomes" id="UP000253250"/>
    </source>
</evidence>
<comment type="similarity">
    <text evidence="2 8">Belongs to the dihydrofolate reductase family.</text>
</comment>
<evidence type="ECO:0000313" key="10">
    <source>
        <dbReference type="EMBL" id="RCN56075.1"/>
    </source>
</evidence>
<evidence type="ECO:0000259" key="9">
    <source>
        <dbReference type="PROSITE" id="PS51330"/>
    </source>
</evidence>
<dbReference type="GO" id="GO:0070401">
    <property type="term" value="F:NADP+ binding"/>
    <property type="evidence" value="ECO:0007669"/>
    <property type="project" value="UniProtKB-ARBA"/>
</dbReference>
<dbReference type="PANTHER" id="PTHR48069:SF3">
    <property type="entry name" value="DIHYDROFOLATE REDUCTASE"/>
    <property type="match status" value="1"/>
</dbReference>
<dbReference type="EC" id="1.5.1.3" evidence="3 8"/>
<evidence type="ECO:0000256" key="6">
    <source>
        <dbReference type="ARBA" id="ARBA00023002"/>
    </source>
</evidence>
<comment type="pathway">
    <text evidence="1 8">Cofactor biosynthesis; tetrahydrofolate biosynthesis; 5,6,7,8-tetrahydrofolate from 7,8-dihydrofolate: step 1/1.</text>
</comment>
<dbReference type="GO" id="GO:0016301">
    <property type="term" value="F:kinase activity"/>
    <property type="evidence" value="ECO:0007669"/>
    <property type="project" value="UniProtKB-KW"/>
</dbReference>
<keyword evidence="10" id="KW-0808">Transferase</keyword>
<dbReference type="RefSeq" id="WP_114282984.1">
    <property type="nucleotide sequence ID" value="NZ_CP080624.1"/>
</dbReference>
<dbReference type="SUPFAM" id="SSF53597">
    <property type="entry name" value="Dihydrofolate reductase-like"/>
    <property type="match status" value="1"/>
</dbReference>
<comment type="catalytic activity">
    <reaction evidence="8">
        <text>(6S)-5,6,7,8-tetrahydrofolate + NADP(+) = 7,8-dihydrofolate + NADPH + H(+)</text>
        <dbReference type="Rhea" id="RHEA:15009"/>
        <dbReference type="ChEBI" id="CHEBI:15378"/>
        <dbReference type="ChEBI" id="CHEBI:57451"/>
        <dbReference type="ChEBI" id="CHEBI:57453"/>
        <dbReference type="ChEBI" id="CHEBI:57783"/>
        <dbReference type="ChEBI" id="CHEBI:58349"/>
        <dbReference type="EC" id="1.5.1.3"/>
    </reaction>
</comment>
<keyword evidence="10" id="KW-0418">Kinase</keyword>
<evidence type="ECO:0000256" key="8">
    <source>
        <dbReference type="PIRNR" id="PIRNR000194"/>
    </source>
</evidence>
<sequence>MRLALLVAVARNGTIGRDNGLPWHLPDDLRRFRALTLGKTVIMGRKTHESLPGALPGRHSIVVSRDSGYVAAREDAEVVGSLDDALGRARSTEVFIIGGASLYAQTLARADRLYLTEIDADVAGDAFFPRFDRADWETIADEAHYADDRHSHAFRFLTLERRPRPPRGG</sequence>